<evidence type="ECO:0000256" key="3">
    <source>
        <dbReference type="ARBA" id="ARBA00022723"/>
    </source>
</evidence>
<dbReference type="PANTHER" id="PTHR13799">
    <property type="entry name" value="NGG1 INTERACTING FACTOR 3"/>
    <property type="match status" value="1"/>
</dbReference>
<keyword evidence="3 4" id="KW-0479">Metal-binding</keyword>
<reference evidence="5 6" key="1">
    <citation type="journal article" date="2013" name="Genome Announc.">
        <title>Draft Genome Sequence of Methylophaga lonarensis MPLT, a Haloalkaliphilic (Non-Methane-Utilizing) Methylotroph.</title>
        <authorList>
            <person name="Shetty S.A."/>
            <person name="Marathe N.P."/>
            <person name="Munot H."/>
            <person name="Antony C.P."/>
            <person name="Dhotre D.P."/>
            <person name="Murrell J.C."/>
            <person name="Shouche Y.S."/>
        </authorList>
    </citation>
    <scope>NUCLEOTIDE SEQUENCE [LARGE SCALE GENOMIC DNA]</scope>
    <source>
        <strain evidence="5 6">MPL</strain>
    </source>
</reference>
<feature type="binding site" evidence="4">
    <location>
        <position position="220"/>
    </location>
    <ligand>
        <name>a divalent metal cation</name>
        <dbReference type="ChEBI" id="CHEBI:60240"/>
        <label>1</label>
    </ligand>
</feature>
<dbReference type="SUPFAM" id="SSF102705">
    <property type="entry name" value="NIF3 (NGG1p interacting factor 3)-like"/>
    <property type="match status" value="1"/>
</dbReference>
<dbReference type="FunFam" id="3.40.1390.30:FF:000002">
    <property type="entry name" value="Nif3-like dinuclear metal center protein"/>
    <property type="match status" value="1"/>
</dbReference>
<feature type="binding site" evidence="4">
    <location>
        <position position="65"/>
    </location>
    <ligand>
        <name>a divalent metal cation</name>
        <dbReference type="ChEBI" id="CHEBI:60240"/>
        <label>1</label>
    </ligand>
</feature>
<sequence length="252" mass="27459">MITRTELLAYLDNLLEPGRFADYCPNGLQVAGCEDIYRIITGVTASQALLDQAVAMNADAILVHHGYFWRGEDARLIGIKQQRIKTLLSHDINLIAYHLPLDAHPEFGNNVQLAHQLGLEIDGRISGTGEPAIALCGCLSEPQSLDDFANSVADTLQREPVVIAGHDRPVNTIGWCTGAAQGYIQQAAELGLDAFLSGEVSEQTTHLARELGIHYIAAGHHATERYGIMALGNHLAEIFDLDQQFVDIENPV</sequence>
<evidence type="ECO:0000313" key="5">
    <source>
        <dbReference type="EMBL" id="EMR14317.1"/>
    </source>
</evidence>
<dbReference type="GO" id="GO:0005737">
    <property type="term" value="C:cytoplasm"/>
    <property type="evidence" value="ECO:0007669"/>
    <property type="project" value="TreeGrafter"/>
</dbReference>
<evidence type="ECO:0000256" key="2">
    <source>
        <dbReference type="ARBA" id="ARBA00022112"/>
    </source>
</evidence>
<name>M7P474_9GAMM</name>
<keyword evidence="6" id="KW-1185">Reference proteome</keyword>
<evidence type="ECO:0000256" key="4">
    <source>
        <dbReference type="PIRSR" id="PIRSR602678-1"/>
    </source>
</evidence>
<feature type="binding site" evidence="4">
    <location>
        <position position="64"/>
    </location>
    <ligand>
        <name>a divalent metal cation</name>
        <dbReference type="ChEBI" id="CHEBI:60240"/>
        <label>2</label>
    </ligand>
</feature>
<dbReference type="EMBL" id="APHR01000002">
    <property type="protein sequence ID" value="EMR14317.1"/>
    <property type="molecule type" value="Genomic_DNA"/>
</dbReference>
<evidence type="ECO:0000256" key="1">
    <source>
        <dbReference type="ARBA" id="ARBA00006964"/>
    </source>
</evidence>
<dbReference type="Proteomes" id="UP000012019">
    <property type="component" value="Unassembled WGS sequence"/>
</dbReference>
<dbReference type="PATRIC" id="fig|1286106.3.peg.101"/>
<dbReference type="eggNOG" id="COG0327">
    <property type="taxonomic scope" value="Bacteria"/>
</dbReference>
<dbReference type="Gene3D" id="3.40.1390.30">
    <property type="entry name" value="NIF3 (NGG1p interacting factor 3)-like"/>
    <property type="match status" value="2"/>
</dbReference>
<protein>
    <recommendedName>
        <fullName evidence="2">GTP cyclohydrolase 1 type 2 homolog</fullName>
    </recommendedName>
</protein>
<dbReference type="InterPro" id="IPR002678">
    <property type="entry name" value="DUF34/NIF3"/>
</dbReference>
<feature type="binding site" evidence="4">
    <location>
        <position position="102"/>
    </location>
    <ligand>
        <name>a divalent metal cation</name>
        <dbReference type="ChEBI" id="CHEBI:60240"/>
        <label>1</label>
    </ligand>
</feature>
<comment type="similarity">
    <text evidence="1">Belongs to the GTP cyclohydrolase I type 2/NIF3 family.</text>
</comment>
<gene>
    <name evidence="5" type="ORF">MPL1_00512</name>
</gene>
<accession>M7P474</accession>
<dbReference type="STRING" id="1286106.MPL1_00512"/>
<dbReference type="GO" id="GO:0046872">
    <property type="term" value="F:metal ion binding"/>
    <property type="evidence" value="ECO:0007669"/>
    <property type="project" value="UniProtKB-KW"/>
</dbReference>
<dbReference type="AlphaFoldDB" id="M7P474"/>
<evidence type="ECO:0000313" key="6">
    <source>
        <dbReference type="Proteomes" id="UP000012019"/>
    </source>
</evidence>
<dbReference type="NCBIfam" id="TIGR00486">
    <property type="entry name" value="YbgI_SA1388"/>
    <property type="match status" value="1"/>
</dbReference>
<proteinExistence type="inferred from homology"/>
<organism evidence="5 6">
    <name type="scientific">Methylophaga lonarensis MPL</name>
    <dbReference type="NCBI Taxonomy" id="1286106"/>
    <lineage>
        <taxon>Bacteria</taxon>
        <taxon>Pseudomonadati</taxon>
        <taxon>Pseudomonadota</taxon>
        <taxon>Gammaproteobacteria</taxon>
        <taxon>Thiotrichales</taxon>
        <taxon>Piscirickettsiaceae</taxon>
        <taxon>Methylophaga</taxon>
    </lineage>
</organism>
<dbReference type="OrthoDB" id="9800881at2"/>
<dbReference type="Pfam" id="PF01784">
    <property type="entry name" value="DUF34_NIF3"/>
    <property type="match status" value="1"/>
</dbReference>
<feature type="binding site" evidence="4">
    <location>
        <position position="224"/>
    </location>
    <ligand>
        <name>a divalent metal cation</name>
        <dbReference type="ChEBI" id="CHEBI:60240"/>
        <label>1</label>
    </ligand>
</feature>
<dbReference type="InterPro" id="IPR036069">
    <property type="entry name" value="DUF34/NIF3_sf"/>
</dbReference>
<dbReference type="PANTHER" id="PTHR13799:SF14">
    <property type="entry name" value="GTP CYCLOHYDROLASE 1 TYPE 2 HOMOLOG"/>
    <property type="match status" value="1"/>
</dbReference>
<comment type="caution">
    <text evidence="5">The sequence shown here is derived from an EMBL/GenBank/DDBJ whole genome shotgun (WGS) entry which is preliminary data.</text>
</comment>